<protein>
    <submittedName>
        <fullName evidence="2">Uncharacterized protein</fullName>
    </submittedName>
</protein>
<evidence type="ECO:0000313" key="2">
    <source>
        <dbReference type="EMBL" id="QDV34915.1"/>
    </source>
</evidence>
<dbReference type="AlphaFoldDB" id="A0A518H256"/>
<evidence type="ECO:0000256" key="1">
    <source>
        <dbReference type="SAM" id="MobiDB-lite"/>
    </source>
</evidence>
<evidence type="ECO:0000313" key="3">
    <source>
        <dbReference type="Proteomes" id="UP000317835"/>
    </source>
</evidence>
<feature type="region of interest" description="Disordered" evidence="1">
    <location>
        <begin position="59"/>
        <end position="78"/>
    </location>
</feature>
<dbReference type="Proteomes" id="UP000317835">
    <property type="component" value="Chromosome"/>
</dbReference>
<sequence length="107" mass="11775">MKQTVTMLKTMLGVDEGDIYPRTYEAGNQYPLGETLLRCFVELGAVELVTELQPRTLAEGEKLQEDELPEGATAVPGDPIEIEQTKSLDFAPENKAIQRAPANKGKK</sequence>
<dbReference type="EMBL" id="CP036426">
    <property type="protein sequence ID" value="QDV34915.1"/>
    <property type="molecule type" value="Genomic_DNA"/>
</dbReference>
<feature type="region of interest" description="Disordered" evidence="1">
    <location>
        <begin position="85"/>
        <end position="107"/>
    </location>
</feature>
<accession>A0A518H256</accession>
<gene>
    <name evidence="2" type="ORF">ElP_28120</name>
</gene>
<dbReference type="KEGG" id="tpla:ElP_28120"/>
<proteinExistence type="predicted"/>
<keyword evidence="3" id="KW-1185">Reference proteome</keyword>
<name>A0A518H256_9BACT</name>
<organism evidence="2 3">
    <name type="scientific">Tautonia plasticadhaerens</name>
    <dbReference type="NCBI Taxonomy" id="2527974"/>
    <lineage>
        <taxon>Bacteria</taxon>
        <taxon>Pseudomonadati</taxon>
        <taxon>Planctomycetota</taxon>
        <taxon>Planctomycetia</taxon>
        <taxon>Isosphaerales</taxon>
        <taxon>Isosphaeraceae</taxon>
        <taxon>Tautonia</taxon>
    </lineage>
</organism>
<reference evidence="2 3" key="1">
    <citation type="submission" date="2019-02" db="EMBL/GenBank/DDBJ databases">
        <title>Deep-cultivation of Planctomycetes and their phenomic and genomic characterization uncovers novel biology.</title>
        <authorList>
            <person name="Wiegand S."/>
            <person name="Jogler M."/>
            <person name="Boedeker C."/>
            <person name="Pinto D."/>
            <person name="Vollmers J."/>
            <person name="Rivas-Marin E."/>
            <person name="Kohn T."/>
            <person name="Peeters S.H."/>
            <person name="Heuer A."/>
            <person name="Rast P."/>
            <person name="Oberbeckmann S."/>
            <person name="Bunk B."/>
            <person name="Jeske O."/>
            <person name="Meyerdierks A."/>
            <person name="Storesund J.E."/>
            <person name="Kallscheuer N."/>
            <person name="Luecker S."/>
            <person name="Lage O.M."/>
            <person name="Pohl T."/>
            <person name="Merkel B.J."/>
            <person name="Hornburger P."/>
            <person name="Mueller R.-W."/>
            <person name="Bruemmer F."/>
            <person name="Labrenz M."/>
            <person name="Spormann A.M."/>
            <person name="Op den Camp H."/>
            <person name="Overmann J."/>
            <person name="Amann R."/>
            <person name="Jetten M.S.M."/>
            <person name="Mascher T."/>
            <person name="Medema M.H."/>
            <person name="Devos D.P."/>
            <person name="Kaster A.-K."/>
            <person name="Ovreas L."/>
            <person name="Rohde M."/>
            <person name="Galperin M.Y."/>
            <person name="Jogler C."/>
        </authorList>
    </citation>
    <scope>NUCLEOTIDE SEQUENCE [LARGE SCALE GENOMIC DNA]</scope>
    <source>
        <strain evidence="2 3">ElP</strain>
    </source>
</reference>